<gene>
    <name evidence="1" type="ORF">WH47_05430</name>
</gene>
<organism evidence="1 2">
    <name type="scientific">Habropoda laboriosa</name>
    <dbReference type="NCBI Taxonomy" id="597456"/>
    <lineage>
        <taxon>Eukaryota</taxon>
        <taxon>Metazoa</taxon>
        <taxon>Ecdysozoa</taxon>
        <taxon>Arthropoda</taxon>
        <taxon>Hexapoda</taxon>
        <taxon>Insecta</taxon>
        <taxon>Pterygota</taxon>
        <taxon>Neoptera</taxon>
        <taxon>Endopterygota</taxon>
        <taxon>Hymenoptera</taxon>
        <taxon>Apocrita</taxon>
        <taxon>Aculeata</taxon>
        <taxon>Apoidea</taxon>
        <taxon>Anthophila</taxon>
        <taxon>Apidae</taxon>
        <taxon>Habropoda</taxon>
    </lineage>
</organism>
<dbReference type="STRING" id="597456.A0A0L7QUZ0"/>
<evidence type="ECO:0000313" key="2">
    <source>
        <dbReference type="Proteomes" id="UP000053825"/>
    </source>
</evidence>
<dbReference type="PANTHER" id="PTHR34924:SF1">
    <property type="entry name" value="PROTEIN FAM166C"/>
    <property type="match status" value="1"/>
</dbReference>
<reference evidence="1 2" key="1">
    <citation type="submission" date="2015-07" db="EMBL/GenBank/DDBJ databases">
        <title>The genome of Habropoda laboriosa.</title>
        <authorList>
            <person name="Pan H."/>
            <person name="Kapheim K."/>
        </authorList>
    </citation>
    <scope>NUCLEOTIDE SEQUENCE [LARGE SCALE GENOMIC DNA]</scope>
    <source>
        <strain evidence="1">0110345459</strain>
    </source>
</reference>
<dbReference type="Proteomes" id="UP000053825">
    <property type="component" value="Unassembled WGS sequence"/>
</dbReference>
<protein>
    <recommendedName>
        <fullName evidence="3">Protein FAM166C</fullName>
    </recommendedName>
</protein>
<name>A0A0L7QUZ0_9HYME</name>
<keyword evidence="2" id="KW-1185">Reference proteome</keyword>
<dbReference type="EMBL" id="KQ414730">
    <property type="protein sequence ID" value="KOC62440.1"/>
    <property type="molecule type" value="Genomic_DNA"/>
</dbReference>
<dbReference type="InterPro" id="IPR052329">
    <property type="entry name" value="CIMIP2C"/>
</dbReference>
<dbReference type="OrthoDB" id="8181742at2759"/>
<proteinExistence type="predicted"/>
<accession>A0A0L7QUZ0</accession>
<evidence type="ECO:0000313" key="1">
    <source>
        <dbReference type="EMBL" id="KOC62440.1"/>
    </source>
</evidence>
<dbReference type="PANTHER" id="PTHR34924">
    <property type="entry name" value="UPF0573 PROTEIN C2ORF70"/>
    <property type="match status" value="1"/>
</dbReference>
<evidence type="ECO:0008006" key="3">
    <source>
        <dbReference type="Google" id="ProtNLM"/>
    </source>
</evidence>
<sequence length="195" mass="22563">MKNRNTSKFQATFYPPTLMLPFTDVNLPTKLSTSSDISYFQNYRNETLSKFSMPPYEWGMQSIPYSPSPEIGASKARRKINSNLTMLSNDISTIDSARMKEVDDLFKSVQIYRNQYKDRTGSSHPLAFYKPDNYDYQCAPGMTTSYFSKYPQDYIEYKIPTVLPLTYGRRKQIPYIPDLSLVGIYNEASCSAYKR</sequence>
<dbReference type="AlphaFoldDB" id="A0A0L7QUZ0"/>